<gene>
    <name evidence="1" type="ORF">AR686_07605</name>
</gene>
<sequence>MEESTNHNLFTDIARRNFLVKQFFQANDVSIDLLGDINNPLVVTEDNIVLSCYVSNFNLIFKDDSFEGNESFTIKLKNDPAVLKDKLVSWINYASHRKIYIFTSDEGLYYSKFIRIYNGKLPLFSPSKELAYYVFQRQKAVEMVQKLKKDKIKLSIVL</sequence>
<dbReference type="EMBL" id="LMAI01000004">
    <property type="protein sequence ID" value="KUJ56418.1"/>
    <property type="molecule type" value="Genomic_DNA"/>
</dbReference>
<evidence type="ECO:0000313" key="1">
    <source>
        <dbReference type="EMBL" id="KUJ56418.1"/>
    </source>
</evidence>
<dbReference type="Proteomes" id="UP000054388">
    <property type="component" value="Unassembled WGS sequence"/>
</dbReference>
<reference evidence="1 2" key="1">
    <citation type="submission" date="2015-10" db="EMBL/GenBank/DDBJ databases">
        <title>Genome sequence of Chryseobacterium greenlandense.</title>
        <authorList>
            <person name="Newman J."/>
            <person name="Fischer K."/>
            <person name="Miller J."/>
        </authorList>
    </citation>
    <scope>NUCLEOTIDE SEQUENCE [LARGE SCALE GENOMIC DNA]</scope>
    <source>
        <strain evidence="1 2">UMB34</strain>
    </source>
</reference>
<accession>A0A101CHQ6</accession>
<dbReference type="RefSeq" id="WP_059136383.1">
    <property type="nucleotide sequence ID" value="NZ_LMAI01000004.1"/>
</dbReference>
<organism evidence="1 2">
    <name type="scientific">Chryseobacterium aquaticum subsp. greenlandense</name>
    <dbReference type="NCBI Taxonomy" id="345663"/>
    <lineage>
        <taxon>Bacteria</taxon>
        <taxon>Pseudomonadati</taxon>
        <taxon>Bacteroidota</taxon>
        <taxon>Flavobacteriia</taxon>
        <taxon>Flavobacteriales</taxon>
        <taxon>Weeksellaceae</taxon>
        <taxon>Chryseobacterium group</taxon>
        <taxon>Chryseobacterium</taxon>
    </lineage>
</organism>
<evidence type="ECO:0000313" key="2">
    <source>
        <dbReference type="Proteomes" id="UP000054388"/>
    </source>
</evidence>
<name>A0A101CHQ6_9FLAO</name>
<comment type="caution">
    <text evidence="1">The sequence shown here is derived from an EMBL/GenBank/DDBJ whole genome shotgun (WGS) entry which is preliminary data.</text>
</comment>
<protein>
    <submittedName>
        <fullName evidence="1">Uncharacterized protein</fullName>
    </submittedName>
</protein>
<dbReference type="AlphaFoldDB" id="A0A101CHQ6"/>
<proteinExistence type="predicted"/>